<comment type="subunit">
    <text evidence="7">Homoheptamer.</text>
</comment>
<dbReference type="RefSeq" id="WP_136735354.1">
    <property type="nucleotide sequence ID" value="NZ_SWDB01000011.1"/>
</dbReference>
<dbReference type="EMBL" id="SWDB01000011">
    <property type="protein sequence ID" value="TKB45959.1"/>
    <property type="molecule type" value="Genomic_DNA"/>
</dbReference>
<keyword evidence="7" id="KW-0407">Ion channel</keyword>
<comment type="caution">
    <text evidence="11">The sequence shown here is derived from an EMBL/GenBank/DDBJ whole genome shotgun (WGS) entry which is preliminary data.</text>
</comment>
<dbReference type="InterPro" id="IPR049142">
    <property type="entry name" value="MS_channel_1st"/>
</dbReference>
<dbReference type="InterPro" id="IPR045275">
    <property type="entry name" value="MscS_archaea/bacteria_type"/>
</dbReference>
<comment type="subcellular location">
    <subcellularLocation>
        <location evidence="7">Cell inner membrane</location>
        <topology evidence="7">Multi-pass membrane protein</topology>
    </subcellularLocation>
    <subcellularLocation>
        <location evidence="1">Cell membrane</location>
        <topology evidence="1">Multi-pass membrane protein</topology>
    </subcellularLocation>
</comment>
<feature type="domain" description="Mechanosensitive ion channel transmembrane helices 2/3" evidence="10">
    <location>
        <begin position="71"/>
        <end position="113"/>
    </location>
</feature>
<evidence type="ECO:0000256" key="6">
    <source>
        <dbReference type="ARBA" id="ARBA00023136"/>
    </source>
</evidence>
<dbReference type="InterPro" id="IPR049278">
    <property type="entry name" value="MS_channel_C"/>
</dbReference>
<evidence type="ECO:0000259" key="8">
    <source>
        <dbReference type="Pfam" id="PF00924"/>
    </source>
</evidence>
<dbReference type="SUPFAM" id="SSF50182">
    <property type="entry name" value="Sm-like ribonucleoproteins"/>
    <property type="match status" value="1"/>
</dbReference>
<dbReference type="InterPro" id="IPR023408">
    <property type="entry name" value="MscS_beta-dom_sf"/>
</dbReference>
<dbReference type="Pfam" id="PF21082">
    <property type="entry name" value="MS_channel_3rd"/>
    <property type="match status" value="1"/>
</dbReference>
<dbReference type="InterPro" id="IPR011014">
    <property type="entry name" value="MscS_channel_TM-2"/>
</dbReference>
<comment type="caution">
    <text evidence="7">Lacks conserved residue(s) required for the propagation of feature annotation.</text>
</comment>
<keyword evidence="4 7" id="KW-0812">Transmembrane</keyword>
<dbReference type="PANTHER" id="PTHR30221">
    <property type="entry name" value="SMALL-CONDUCTANCE MECHANOSENSITIVE CHANNEL"/>
    <property type="match status" value="1"/>
</dbReference>
<keyword evidence="7" id="KW-0997">Cell inner membrane</keyword>
<dbReference type="Pfam" id="PF21088">
    <property type="entry name" value="MS_channel_1st"/>
    <property type="match status" value="1"/>
</dbReference>
<feature type="transmembrane region" description="Helical" evidence="7">
    <location>
        <begin position="93"/>
        <end position="112"/>
    </location>
</feature>
<dbReference type="Pfam" id="PF00924">
    <property type="entry name" value="MS_channel_2nd"/>
    <property type="match status" value="1"/>
</dbReference>
<evidence type="ECO:0000259" key="9">
    <source>
        <dbReference type="Pfam" id="PF21082"/>
    </source>
</evidence>
<feature type="domain" description="Mechanosensitive ion channel MscS C-terminal" evidence="9">
    <location>
        <begin position="187"/>
        <end position="270"/>
    </location>
</feature>
<dbReference type="InterPro" id="IPR010920">
    <property type="entry name" value="LSM_dom_sf"/>
</dbReference>
<evidence type="ECO:0000256" key="3">
    <source>
        <dbReference type="ARBA" id="ARBA00022475"/>
    </source>
</evidence>
<protein>
    <recommendedName>
        <fullName evidence="7">Small-conductance mechanosensitive channel</fullName>
    </recommendedName>
</protein>
<dbReference type="InterPro" id="IPR008910">
    <property type="entry name" value="MSC_TM_helix"/>
</dbReference>
<evidence type="ECO:0000256" key="7">
    <source>
        <dbReference type="RuleBase" id="RU369025"/>
    </source>
</evidence>
<evidence type="ECO:0000256" key="2">
    <source>
        <dbReference type="ARBA" id="ARBA00008017"/>
    </source>
</evidence>
<dbReference type="Gene3D" id="2.30.30.60">
    <property type="match status" value="1"/>
</dbReference>
<dbReference type="Gene3D" id="3.30.70.100">
    <property type="match status" value="1"/>
</dbReference>
<sequence>MTLTLEKFWSLIDEKLSYWLEITVKNLPNIVIAILMLVVFLLLAKWISQWLTSLFQRIFESSQVAGLVAGMIRIFIAAVGVFFALDIMGLSKAVASLLAGAGIIGLAIGFAFKDMTENLIAGVVMGIRKPFRVGDVIQAGDTFGTVKQINLRNTLIKNLYGQLTYVPNKVVFVNELINFSTNHIRRVEVPVGISYADDIETARSVLIDAINDIKGVIKQDETDVFAHEFADSSINLLVWFWIKYPDELHFVQMRHKAIVVIHKTLEQNNILIPFPIRTLDFDSQGVTPLQSLQIKSADRGE</sequence>
<accession>A0A4U1B625</accession>
<keyword evidence="7" id="KW-0406">Ion transport</keyword>
<organism evidence="11 12">
    <name type="scientific">Thalassotalea mangrovi</name>
    <dbReference type="NCBI Taxonomy" id="2572245"/>
    <lineage>
        <taxon>Bacteria</taxon>
        <taxon>Pseudomonadati</taxon>
        <taxon>Pseudomonadota</taxon>
        <taxon>Gammaproteobacteria</taxon>
        <taxon>Alteromonadales</taxon>
        <taxon>Colwelliaceae</taxon>
        <taxon>Thalassotalea</taxon>
    </lineage>
</organism>
<name>A0A4U1B625_9GAMM</name>
<dbReference type="Proteomes" id="UP000307999">
    <property type="component" value="Unassembled WGS sequence"/>
</dbReference>
<comment type="similarity">
    <text evidence="2 7">Belongs to the MscS (TC 1.A.23) family.</text>
</comment>
<evidence type="ECO:0000256" key="4">
    <source>
        <dbReference type="ARBA" id="ARBA00022692"/>
    </source>
</evidence>
<dbReference type="SUPFAM" id="SSF82861">
    <property type="entry name" value="Mechanosensitive channel protein MscS (YggB), transmembrane region"/>
    <property type="match status" value="1"/>
</dbReference>
<feature type="transmembrane region" description="Helical" evidence="7">
    <location>
        <begin position="27"/>
        <end position="44"/>
    </location>
</feature>
<dbReference type="SUPFAM" id="SSF82689">
    <property type="entry name" value="Mechanosensitive channel protein MscS (YggB), C-terminal domain"/>
    <property type="match status" value="1"/>
</dbReference>
<reference evidence="11 12" key="1">
    <citation type="submission" date="2019-04" db="EMBL/GenBank/DDBJ databases">
        <title>Thalassotalea guangxiensis sp. nov., isolated from sediment of the coastal wetland.</title>
        <authorList>
            <person name="Zheng S."/>
            <person name="Zhang D."/>
        </authorList>
    </citation>
    <scope>NUCLEOTIDE SEQUENCE [LARGE SCALE GENOMIC DNA]</scope>
    <source>
        <strain evidence="11 12">ZS-4</strain>
    </source>
</reference>
<evidence type="ECO:0000259" key="10">
    <source>
        <dbReference type="Pfam" id="PF21088"/>
    </source>
</evidence>
<feature type="transmembrane region" description="Helical" evidence="7">
    <location>
        <begin position="64"/>
        <end position="87"/>
    </location>
</feature>
<dbReference type="InterPro" id="IPR006685">
    <property type="entry name" value="MscS_channel_2nd"/>
</dbReference>
<keyword evidence="12" id="KW-1185">Reference proteome</keyword>
<dbReference type="OrthoDB" id="9799209at2"/>
<evidence type="ECO:0000313" key="12">
    <source>
        <dbReference type="Proteomes" id="UP000307999"/>
    </source>
</evidence>
<dbReference type="GO" id="GO:0005886">
    <property type="term" value="C:plasma membrane"/>
    <property type="evidence" value="ECO:0007669"/>
    <property type="project" value="UniProtKB-SubCell"/>
</dbReference>
<comment type="function">
    <text evidence="7">Mechanosensitive channel that participates in the regulation of osmotic pressure changes within the cell, opening in response to stretch forces in the membrane lipid bilayer, without the need for other proteins. Contributes to normal resistance to hypoosmotic shock. Forms an ion channel of 1.0 nanosiemens conductance with a slight preference for anions.</text>
</comment>
<dbReference type="Gene3D" id="1.10.287.1260">
    <property type="match status" value="1"/>
</dbReference>
<dbReference type="PANTHER" id="PTHR30221:SF1">
    <property type="entry name" value="SMALL-CONDUCTANCE MECHANOSENSITIVE CHANNEL"/>
    <property type="match status" value="1"/>
</dbReference>
<feature type="domain" description="Mechanosensitive ion channel MscS" evidence="8">
    <location>
        <begin position="114"/>
        <end position="180"/>
    </location>
</feature>
<keyword evidence="6 7" id="KW-0472">Membrane</keyword>
<dbReference type="Pfam" id="PF05552">
    <property type="entry name" value="MS_channel_1st_1"/>
    <property type="match status" value="1"/>
</dbReference>
<evidence type="ECO:0000313" key="11">
    <source>
        <dbReference type="EMBL" id="TKB45959.1"/>
    </source>
</evidence>
<evidence type="ECO:0000256" key="5">
    <source>
        <dbReference type="ARBA" id="ARBA00022989"/>
    </source>
</evidence>
<gene>
    <name evidence="11" type="ORF">E8M12_06875</name>
</gene>
<evidence type="ECO:0000256" key="1">
    <source>
        <dbReference type="ARBA" id="ARBA00004651"/>
    </source>
</evidence>
<dbReference type="AlphaFoldDB" id="A0A4U1B625"/>
<dbReference type="InterPro" id="IPR011066">
    <property type="entry name" value="MscS_channel_C_sf"/>
</dbReference>
<keyword evidence="7" id="KW-0813">Transport</keyword>
<keyword evidence="5 7" id="KW-1133">Transmembrane helix</keyword>
<keyword evidence="3" id="KW-1003">Cell membrane</keyword>
<proteinExistence type="inferred from homology"/>
<dbReference type="GO" id="GO:0008381">
    <property type="term" value="F:mechanosensitive monoatomic ion channel activity"/>
    <property type="evidence" value="ECO:0007669"/>
    <property type="project" value="InterPro"/>
</dbReference>